<dbReference type="EMBL" id="JBBCAQ010000008">
    <property type="protein sequence ID" value="KAK7602323.1"/>
    <property type="molecule type" value="Genomic_DNA"/>
</dbReference>
<evidence type="ECO:0000256" key="1">
    <source>
        <dbReference type="SAM" id="MobiDB-lite"/>
    </source>
</evidence>
<reference evidence="3 4" key="1">
    <citation type="submission" date="2024-03" db="EMBL/GenBank/DDBJ databases">
        <title>Adaptation during the transition from Ophiocordyceps entomopathogen to insect associate is accompanied by gene loss and intensified selection.</title>
        <authorList>
            <person name="Ward C.M."/>
            <person name="Onetto C.A."/>
            <person name="Borneman A.R."/>
        </authorList>
    </citation>
    <scope>NUCLEOTIDE SEQUENCE [LARGE SCALE GENOMIC DNA]</scope>
    <source>
        <strain evidence="3">AWRI1</strain>
        <tissue evidence="3">Single Adult Female</tissue>
    </source>
</reference>
<organism evidence="3 4">
    <name type="scientific">Parthenolecanium corni</name>
    <dbReference type="NCBI Taxonomy" id="536013"/>
    <lineage>
        <taxon>Eukaryota</taxon>
        <taxon>Metazoa</taxon>
        <taxon>Ecdysozoa</taxon>
        <taxon>Arthropoda</taxon>
        <taxon>Hexapoda</taxon>
        <taxon>Insecta</taxon>
        <taxon>Pterygota</taxon>
        <taxon>Neoptera</taxon>
        <taxon>Paraneoptera</taxon>
        <taxon>Hemiptera</taxon>
        <taxon>Sternorrhyncha</taxon>
        <taxon>Coccoidea</taxon>
        <taxon>Coccidae</taxon>
        <taxon>Parthenolecanium</taxon>
    </lineage>
</organism>
<dbReference type="Proteomes" id="UP001367676">
    <property type="component" value="Unassembled WGS sequence"/>
</dbReference>
<keyword evidence="4" id="KW-1185">Reference proteome</keyword>
<evidence type="ECO:0000313" key="4">
    <source>
        <dbReference type="Proteomes" id="UP001367676"/>
    </source>
</evidence>
<name>A0AAN9TQK4_9HEMI</name>
<evidence type="ECO:0000256" key="2">
    <source>
        <dbReference type="SAM" id="SignalP"/>
    </source>
</evidence>
<feature type="chain" id="PRO_5042937114" evidence="2">
    <location>
        <begin position="17"/>
        <end position="270"/>
    </location>
</feature>
<evidence type="ECO:0000313" key="3">
    <source>
        <dbReference type="EMBL" id="KAK7602323.1"/>
    </source>
</evidence>
<keyword evidence="2" id="KW-0732">Signal</keyword>
<gene>
    <name evidence="3" type="ORF">V9T40_007912</name>
</gene>
<feature type="compositionally biased region" description="Basic residues" evidence="1">
    <location>
        <begin position="217"/>
        <end position="234"/>
    </location>
</feature>
<comment type="caution">
    <text evidence="3">The sequence shown here is derived from an EMBL/GenBank/DDBJ whole genome shotgun (WGS) entry which is preliminary data.</text>
</comment>
<accession>A0AAN9TQK4</accession>
<proteinExistence type="predicted"/>
<dbReference type="AlphaFoldDB" id="A0AAN9TQK4"/>
<protein>
    <submittedName>
        <fullName evidence="3">Uncharacterized protein</fullName>
    </submittedName>
</protein>
<feature type="region of interest" description="Disordered" evidence="1">
    <location>
        <begin position="165"/>
        <end position="235"/>
    </location>
</feature>
<sequence>MRSSIIFLHTLAVLTGRNFVRWLSTLDYLRSQYASDRMSNRHRVKRAQDTPVSCTDGIVESKRFAFHDSIDAAYYAYGTHTPHGRRNGGQFEMERALGVTAQLSYLSDFGHYLVRVSRRSRLHAPRKSQRSRFHLLLVDDVAAKQKSKILADVEKRAWAALRRENVRKSESRPPRRLKPRSSSQTETDAERRHLTRRWPKLSGRAATDVTDGAVAHQPHRRGRSSRSLRGRRVSRAALDGAAVPLPTLTTSESHGLAATIEKTYARPRGS</sequence>
<feature type="signal peptide" evidence="2">
    <location>
        <begin position="1"/>
        <end position="16"/>
    </location>
</feature>